<evidence type="ECO:0000259" key="3">
    <source>
        <dbReference type="PROSITE" id="PS51462"/>
    </source>
</evidence>
<dbReference type="AlphaFoldDB" id="A0A161RXD1"/>
<evidence type="ECO:0000313" key="5">
    <source>
        <dbReference type="Proteomes" id="UP000076567"/>
    </source>
</evidence>
<dbReference type="Proteomes" id="UP000076567">
    <property type="component" value="Unassembled WGS sequence"/>
</dbReference>
<dbReference type="InterPro" id="IPR015797">
    <property type="entry name" value="NUDIX_hydrolase-like_dom_sf"/>
</dbReference>
<evidence type="ECO:0000256" key="2">
    <source>
        <dbReference type="SAM" id="MobiDB-lite"/>
    </source>
</evidence>
<dbReference type="SUPFAM" id="SSF55811">
    <property type="entry name" value="Nudix"/>
    <property type="match status" value="1"/>
</dbReference>
<name>A0A161RXD1_9BACL</name>
<dbReference type="Pfam" id="PF00293">
    <property type="entry name" value="NUDIX"/>
    <property type="match status" value="1"/>
</dbReference>
<organism evidence="4 5">
    <name type="scientific">Fictibacillus phosphorivorans</name>
    <dbReference type="NCBI Taxonomy" id="1221500"/>
    <lineage>
        <taxon>Bacteria</taxon>
        <taxon>Bacillati</taxon>
        <taxon>Bacillota</taxon>
        <taxon>Bacilli</taxon>
        <taxon>Bacillales</taxon>
        <taxon>Fictibacillaceae</taxon>
        <taxon>Fictibacillus</taxon>
    </lineage>
</organism>
<reference evidence="5" key="1">
    <citation type="submission" date="2016-01" db="EMBL/GenBank/DDBJ databases">
        <title>Draft genome of Chromobacterium sp. F49.</title>
        <authorList>
            <person name="Hong K.W."/>
        </authorList>
    </citation>
    <scope>NUCLEOTIDE SEQUENCE [LARGE SCALE GENOMIC DNA]</scope>
    <source>
        <strain evidence="5">P7IIIA</strain>
    </source>
</reference>
<dbReference type="PROSITE" id="PS51462">
    <property type="entry name" value="NUDIX"/>
    <property type="match status" value="1"/>
</dbReference>
<feature type="region of interest" description="Disordered" evidence="2">
    <location>
        <begin position="1"/>
        <end position="25"/>
    </location>
</feature>
<sequence length="145" mass="17034">MIEKNGGPYKNRLDLPGGTPEENETEYETVTREVLEETGYSIVSGVKLGERRYELPWKYKQWNLSQHTAVYYLCTIEPDSKIPIADIPLQDSIGLQWVDPHRLKEEWCSPLVWEAVHYVKSKSLPARRKTYHSWEVLKQTLYPRI</sequence>
<feature type="domain" description="Nudix hydrolase" evidence="3">
    <location>
        <begin position="1"/>
        <end position="121"/>
    </location>
</feature>
<dbReference type="InterPro" id="IPR000086">
    <property type="entry name" value="NUDIX_hydrolase_dom"/>
</dbReference>
<dbReference type="InterPro" id="IPR020084">
    <property type="entry name" value="NUDIX_hydrolase_CS"/>
</dbReference>
<dbReference type="Gene3D" id="3.90.79.10">
    <property type="entry name" value="Nucleoside Triphosphate Pyrophosphohydrolase"/>
    <property type="match status" value="1"/>
</dbReference>
<keyword evidence="1" id="KW-0378">Hydrolase</keyword>
<comment type="caution">
    <text evidence="4">The sequence shown here is derived from an EMBL/GenBank/DDBJ whole genome shotgun (WGS) entry which is preliminary data.</text>
</comment>
<gene>
    <name evidence="4" type="ORF">AWM68_04000</name>
</gene>
<evidence type="ECO:0000256" key="1">
    <source>
        <dbReference type="ARBA" id="ARBA00022801"/>
    </source>
</evidence>
<dbReference type="GO" id="GO:0016787">
    <property type="term" value="F:hydrolase activity"/>
    <property type="evidence" value="ECO:0007669"/>
    <property type="project" value="UniProtKB-KW"/>
</dbReference>
<protein>
    <recommendedName>
        <fullName evidence="3">Nudix hydrolase domain-containing protein</fullName>
    </recommendedName>
</protein>
<dbReference type="EMBL" id="LRFC01000001">
    <property type="protein sequence ID" value="KZE69436.1"/>
    <property type="molecule type" value="Genomic_DNA"/>
</dbReference>
<dbReference type="PROSITE" id="PS00893">
    <property type="entry name" value="NUDIX_BOX"/>
    <property type="match status" value="1"/>
</dbReference>
<keyword evidence="5" id="KW-1185">Reference proteome</keyword>
<accession>A0A161RXD1</accession>
<proteinExistence type="predicted"/>
<evidence type="ECO:0000313" key="4">
    <source>
        <dbReference type="EMBL" id="KZE69436.1"/>
    </source>
</evidence>